<evidence type="ECO:0000256" key="1">
    <source>
        <dbReference type="ARBA" id="ARBA00022630"/>
    </source>
</evidence>
<feature type="domain" description="Luciferase-like" evidence="4">
    <location>
        <begin position="35"/>
        <end position="287"/>
    </location>
</feature>
<evidence type="ECO:0000313" key="5">
    <source>
        <dbReference type="EMBL" id="CAB5017592.1"/>
    </source>
</evidence>
<sequence>MRVDTNFFCTVPMPDAGDPSIAPTSRRYGNDTVVECYKNLVDWSKTADALGYDTMWLTEHHFQFEGYEVLPNLILFGMHLAGLTKNLRLGQMFNVVPQWHPLRLAEDFALADIITGGRMELGVGRGTVPREAWSLGTVVASGDNAMSAEHDRINRETFEEAMEVIKLAWYEERFSYRGKHFVFPADGIPDRGSMVNDLTLIPKPQRIVDIYQPVTSPETIEYVPRAGHKAVYWLQNAESQKQKWERYAEIREEIGNPVAPGEDRCLVMNMHVGKTREAAMRRGRPGHDEFTKFLAPYGRFSSYRHPDGSKVPFDFNPTVEQSVEQKIQIVGSIDDAVDTLGYWRDLLDLKHLCIFFDFPGLSREEMNEQMHLVAEEVMPRLGEKMDRRPTNAPAALK</sequence>
<accession>A0A6J7U442</accession>
<organism evidence="6">
    <name type="scientific">freshwater metagenome</name>
    <dbReference type="NCBI Taxonomy" id="449393"/>
    <lineage>
        <taxon>unclassified sequences</taxon>
        <taxon>metagenomes</taxon>
        <taxon>ecological metagenomes</taxon>
    </lineage>
</organism>
<dbReference type="InterPro" id="IPR036661">
    <property type="entry name" value="Luciferase-like_sf"/>
</dbReference>
<keyword evidence="3" id="KW-0503">Monooxygenase</keyword>
<dbReference type="EMBL" id="CAFBPN010000026">
    <property type="protein sequence ID" value="CAB5017592.1"/>
    <property type="molecule type" value="Genomic_DNA"/>
</dbReference>
<dbReference type="PANTHER" id="PTHR30137:SF16">
    <property type="entry name" value="BLL0895 PROTEIN"/>
    <property type="match status" value="1"/>
</dbReference>
<evidence type="ECO:0000256" key="2">
    <source>
        <dbReference type="ARBA" id="ARBA00023002"/>
    </source>
</evidence>
<dbReference type="InterPro" id="IPR011251">
    <property type="entry name" value="Luciferase-like_dom"/>
</dbReference>
<dbReference type="GO" id="GO:0016705">
    <property type="term" value="F:oxidoreductase activity, acting on paired donors, with incorporation or reduction of molecular oxygen"/>
    <property type="evidence" value="ECO:0007669"/>
    <property type="project" value="InterPro"/>
</dbReference>
<dbReference type="SUPFAM" id="SSF51679">
    <property type="entry name" value="Bacterial luciferase-like"/>
    <property type="match status" value="1"/>
</dbReference>
<dbReference type="AlphaFoldDB" id="A0A6J7U442"/>
<reference evidence="6" key="1">
    <citation type="submission" date="2020-05" db="EMBL/GenBank/DDBJ databases">
        <authorList>
            <person name="Chiriac C."/>
            <person name="Salcher M."/>
            <person name="Ghai R."/>
            <person name="Kavagutti S V."/>
        </authorList>
    </citation>
    <scope>NUCLEOTIDE SEQUENCE</scope>
</reference>
<keyword evidence="2" id="KW-0560">Oxidoreductase</keyword>
<dbReference type="Pfam" id="PF00296">
    <property type="entry name" value="Bac_luciferase"/>
    <property type="match status" value="1"/>
</dbReference>
<dbReference type="InterPro" id="IPR050766">
    <property type="entry name" value="Bact_Lucif_Oxidored"/>
</dbReference>
<gene>
    <name evidence="5" type="ORF">UFOPK4098_00666</name>
    <name evidence="6" type="ORF">UFOPK4347_00348</name>
</gene>
<evidence type="ECO:0000313" key="6">
    <source>
        <dbReference type="EMBL" id="CAB5061109.1"/>
    </source>
</evidence>
<dbReference type="GO" id="GO:0005829">
    <property type="term" value="C:cytosol"/>
    <property type="evidence" value="ECO:0007669"/>
    <property type="project" value="TreeGrafter"/>
</dbReference>
<evidence type="ECO:0000259" key="4">
    <source>
        <dbReference type="Pfam" id="PF00296"/>
    </source>
</evidence>
<protein>
    <submittedName>
        <fullName evidence="6">Unannotated protein</fullName>
    </submittedName>
</protein>
<keyword evidence="1" id="KW-0285">Flavoprotein</keyword>
<dbReference type="PANTHER" id="PTHR30137">
    <property type="entry name" value="LUCIFERASE-LIKE MONOOXYGENASE"/>
    <property type="match status" value="1"/>
</dbReference>
<dbReference type="Gene3D" id="3.20.20.30">
    <property type="entry name" value="Luciferase-like domain"/>
    <property type="match status" value="1"/>
</dbReference>
<dbReference type="EMBL" id="CAFBQU010000005">
    <property type="protein sequence ID" value="CAB5061109.1"/>
    <property type="molecule type" value="Genomic_DNA"/>
</dbReference>
<dbReference type="GO" id="GO:0004497">
    <property type="term" value="F:monooxygenase activity"/>
    <property type="evidence" value="ECO:0007669"/>
    <property type="project" value="UniProtKB-KW"/>
</dbReference>
<evidence type="ECO:0000256" key="3">
    <source>
        <dbReference type="ARBA" id="ARBA00023033"/>
    </source>
</evidence>
<proteinExistence type="predicted"/>
<name>A0A6J7U442_9ZZZZ</name>